<accession>A0A1J1HJK0</accession>
<gene>
    <name evidence="1" type="ORF">CLUMA_CG001868</name>
</gene>
<dbReference type="Proteomes" id="UP000183832">
    <property type="component" value="Unassembled WGS sequence"/>
</dbReference>
<evidence type="ECO:0000313" key="2">
    <source>
        <dbReference type="Proteomes" id="UP000183832"/>
    </source>
</evidence>
<keyword evidence="2" id="KW-1185">Reference proteome</keyword>
<name>A0A1J1HJK0_9DIPT</name>
<proteinExistence type="predicted"/>
<evidence type="ECO:0000313" key="1">
    <source>
        <dbReference type="EMBL" id="CRK88083.1"/>
    </source>
</evidence>
<reference evidence="1 2" key="1">
    <citation type="submission" date="2015-04" db="EMBL/GenBank/DDBJ databases">
        <authorList>
            <person name="Syromyatnikov M.Y."/>
            <person name="Popov V.N."/>
        </authorList>
    </citation>
    <scope>NUCLEOTIDE SEQUENCE [LARGE SCALE GENOMIC DNA]</scope>
</reference>
<organism evidence="1 2">
    <name type="scientific">Clunio marinus</name>
    <dbReference type="NCBI Taxonomy" id="568069"/>
    <lineage>
        <taxon>Eukaryota</taxon>
        <taxon>Metazoa</taxon>
        <taxon>Ecdysozoa</taxon>
        <taxon>Arthropoda</taxon>
        <taxon>Hexapoda</taxon>
        <taxon>Insecta</taxon>
        <taxon>Pterygota</taxon>
        <taxon>Neoptera</taxon>
        <taxon>Endopterygota</taxon>
        <taxon>Diptera</taxon>
        <taxon>Nematocera</taxon>
        <taxon>Chironomoidea</taxon>
        <taxon>Chironomidae</taxon>
        <taxon>Clunio</taxon>
    </lineage>
</organism>
<sequence length="123" mass="14180">MIFAYRTIEAPIREESMSLAHQNYAVEIWEHEKSSSAGLKVINCDLLIYREFIALTCEDTEKNARAFVTIHSFSFYSRSTCLVEGLVLVGEEEEECRFLAPQLKIPKHVSDMLKYRVSLMIIS</sequence>
<protein>
    <submittedName>
        <fullName evidence="1">CLUMA_CG001868, isoform A</fullName>
    </submittedName>
</protein>
<dbReference type="EMBL" id="CVRI01000006">
    <property type="protein sequence ID" value="CRK88083.1"/>
    <property type="molecule type" value="Genomic_DNA"/>
</dbReference>
<dbReference type="AlphaFoldDB" id="A0A1J1HJK0"/>